<proteinExistence type="predicted"/>
<reference evidence="2" key="1">
    <citation type="submission" date="2023-10" db="EMBL/GenBank/DDBJ databases">
        <title>Genome assemblies of two species of porcelain crab, Petrolisthes cinctipes and Petrolisthes manimaculis (Anomura: Porcellanidae).</title>
        <authorList>
            <person name="Angst P."/>
        </authorList>
    </citation>
    <scope>NUCLEOTIDE SEQUENCE</scope>
    <source>
        <strain evidence="2">PB745_01</strain>
        <tissue evidence="2">Gill</tissue>
    </source>
</reference>
<comment type="caution">
    <text evidence="2">The sequence shown here is derived from an EMBL/GenBank/DDBJ whole genome shotgun (WGS) entry which is preliminary data.</text>
</comment>
<feature type="region of interest" description="Disordered" evidence="1">
    <location>
        <begin position="94"/>
        <end position="140"/>
    </location>
</feature>
<protein>
    <submittedName>
        <fullName evidence="2">Uncharacterized protein</fullName>
    </submittedName>
</protein>
<accession>A0AAE1BHY9</accession>
<sequence>MRGNEPTPREIQPTRQEGLRAYVKVEWQGNQDTITPATTTLRTLSPLPPLHSQHHHPCHHHTPHNIITPVITTLTQHFNNRYLPCQNTHNIHNTTLSQLTKHSELPPQPTYTQHPSQYKQSQSSPSVPSETLDTQHSGDI</sequence>
<dbReference type="AlphaFoldDB" id="A0AAE1BHY9"/>
<keyword evidence="3" id="KW-1185">Reference proteome</keyword>
<gene>
    <name evidence="2" type="ORF">Pcinc_043252</name>
</gene>
<evidence type="ECO:0000313" key="3">
    <source>
        <dbReference type="Proteomes" id="UP001286313"/>
    </source>
</evidence>
<dbReference type="EMBL" id="JAWQEG010008585">
    <property type="protein sequence ID" value="KAK3850014.1"/>
    <property type="molecule type" value="Genomic_DNA"/>
</dbReference>
<evidence type="ECO:0000256" key="1">
    <source>
        <dbReference type="SAM" id="MobiDB-lite"/>
    </source>
</evidence>
<evidence type="ECO:0000313" key="2">
    <source>
        <dbReference type="EMBL" id="KAK3850014.1"/>
    </source>
</evidence>
<feature type="compositionally biased region" description="Low complexity" evidence="1">
    <location>
        <begin position="115"/>
        <end position="129"/>
    </location>
</feature>
<organism evidence="2 3">
    <name type="scientific">Petrolisthes cinctipes</name>
    <name type="common">Flat porcelain crab</name>
    <dbReference type="NCBI Taxonomy" id="88211"/>
    <lineage>
        <taxon>Eukaryota</taxon>
        <taxon>Metazoa</taxon>
        <taxon>Ecdysozoa</taxon>
        <taxon>Arthropoda</taxon>
        <taxon>Crustacea</taxon>
        <taxon>Multicrustacea</taxon>
        <taxon>Malacostraca</taxon>
        <taxon>Eumalacostraca</taxon>
        <taxon>Eucarida</taxon>
        <taxon>Decapoda</taxon>
        <taxon>Pleocyemata</taxon>
        <taxon>Anomura</taxon>
        <taxon>Galatheoidea</taxon>
        <taxon>Porcellanidae</taxon>
        <taxon>Petrolisthes</taxon>
    </lineage>
</organism>
<feature type="compositionally biased region" description="Polar residues" evidence="1">
    <location>
        <begin position="131"/>
        <end position="140"/>
    </location>
</feature>
<name>A0AAE1BHY9_PETCI</name>
<dbReference type="Proteomes" id="UP001286313">
    <property type="component" value="Unassembled WGS sequence"/>
</dbReference>